<accession>A0A1P8JS95</accession>
<dbReference type="EMBL" id="CP019236">
    <property type="protein sequence ID" value="APW36610.1"/>
    <property type="molecule type" value="Genomic_DNA"/>
</dbReference>
<dbReference type="STRING" id="1842727.RD110_04810"/>
<dbReference type="Pfam" id="PF08668">
    <property type="entry name" value="HDOD"/>
    <property type="match status" value="1"/>
</dbReference>
<dbReference type="PROSITE" id="PS51833">
    <property type="entry name" value="HDOD"/>
    <property type="match status" value="1"/>
</dbReference>
<dbReference type="Proteomes" id="UP000186609">
    <property type="component" value="Chromosome"/>
</dbReference>
<evidence type="ECO:0000259" key="1">
    <source>
        <dbReference type="PROSITE" id="PS51833"/>
    </source>
</evidence>
<keyword evidence="2" id="KW-0418">Kinase</keyword>
<reference evidence="2 3" key="1">
    <citation type="submission" date="2017-01" db="EMBL/GenBank/DDBJ databases">
        <authorList>
            <person name="Mah S.A."/>
            <person name="Swanson W.J."/>
            <person name="Moy G.W."/>
            <person name="Vacquier V.D."/>
        </authorList>
    </citation>
    <scope>NUCLEOTIDE SEQUENCE [LARGE SCALE GENOMIC DNA]</scope>
    <source>
        <strain evidence="2 3">DCY110</strain>
    </source>
</reference>
<dbReference type="KEGG" id="rhy:RD110_04810"/>
<evidence type="ECO:0000313" key="2">
    <source>
        <dbReference type="EMBL" id="APW36610.1"/>
    </source>
</evidence>
<gene>
    <name evidence="2" type="ORF">RD110_04810</name>
</gene>
<dbReference type="InterPro" id="IPR052340">
    <property type="entry name" value="RNase_Y/CdgJ"/>
</dbReference>
<dbReference type="PANTHER" id="PTHR33525">
    <property type="match status" value="1"/>
</dbReference>
<keyword evidence="2" id="KW-0808">Transferase</keyword>
<dbReference type="PANTHER" id="PTHR33525:SF4">
    <property type="entry name" value="CYCLIC DI-GMP PHOSPHODIESTERASE CDGJ"/>
    <property type="match status" value="1"/>
</dbReference>
<proteinExistence type="predicted"/>
<feature type="domain" description="HDOD" evidence="1">
    <location>
        <begin position="210"/>
        <end position="393"/>
    </location>
</feature>
<dbReference type="InterPro" id="IPR013976">
    <property type="entry name" value="HDOD"/>
</dbReference>
<keyword evidence="3" id="KW-1185">Reference proteome</keyword>
<dbReference type="SUPFAM" id="SSF109604">
    <property type="entry name" value="HD-domain/PDEase-like"/>
    <property type="match status" value="1"/>
</dbReference>
<protein>
    <submittedName>
        <fullName evidence="2">Histidine kinase</fullName>
    </submittedName>
</protein>
<dbReference type="OrthoDB" id="9804751at2"/>
<dbReference type="GO" id="GO:0016301">
    <property type="term" value="F:kinase activity"/>
    <property type="evidence" value="ECO:0007669"/>
    <property type="project" value="UniProtKB-KW"/>
</dbReference>
<dbReference type="Gene3D" id="1.10.3210.10">
    <property type="entry name" value="Hypothetical protein af1432"/>
    <property type="match status" value="1"/>
</dbReference>
<dbReference type="AlphaFoldDB" id="A0A1P8JS95"/>
<name>A0A1P8JS95_9BURK</name>
<dbReference type="RefSeq" id="WP_076197212.1">
    <property type="nucleotide sequence ID" value="NZ_CP019236.1"/>
</dbReference>
<organism evidence="2 3">
    <name type="scientific">Rhodoferax koreensis</name>
    <dbReference type="NCBI Taxonomy" id="1842727"/>
    <lineage>
        <taxon>Bacteria</taxon>
        <taxon>Pseudomonadati</taxon>
        <taxon>Pseudomonadota</taxon>
        <taxon>Betaproteobacteria</taxon>
        <taxon>Burkholderiales</taxon>
        <taxon>Comamonadaceae</taxon>
        <taxon>Rhodoferax</taxon>
    </lineage>
</organism>
<evidence type="ECO:0000313" key="3">
    <source>
        <dbReference type="Proteomes" id="UP000186609"/>
    </source>
</evidence>
<sequence>MTSSVLGSVTLGYRPLWNQRRDLAGVQLFVEAGQQGAIDAVHLLDALAELDTLTTPPLLLSMQSRQLLCDMLDHAPANDGTHWIEVRQEWLTDAAMAQRVRAAHQRGLRLVWRGPAEQPPEADLARCFVRSLITLSPQGALAALQAGAAQRDVSSLTSAAATRSPVLAGQIYEGVASRALMAHCLDQQNAYALLGWPDEDILHSHRHQAIAPEHRTMMRVIKAVEADQSMEQIEAVLSEEPVLAYRFLAYVNSAGVGVRTGVESLRHGLMMLGYASLAKWLVAQLPQASEDNNLHPVKAAMVLRARLMEHLLDAGTEDALRRDIYLCGLFSQLDLLLGEPLGTVLRRIPLSDRIYDATVKHAGPYASSLEIACAQATDDTKAIRALCRKHNLPIDDANRALLRTLVTLKVQPASR</sequence>